<dbReference type="Gene3D" id="1.25.40.280">
    <property type="entry name" value="alix/aip1 like domains"/>
    <property type="match status" value="1"/>
</dbReference>
<dbReference type="GO" id="GO:0005768">
    <property type="term" value="C:endosome"/>
    <property type="evidence" value="ECO:0007669"/>
    <property type="project" value="TreeGrafter"/>
</dbReference>
<organism evidence="4 5">
    <name type="scientific">Prototheca wickerhamii</name>
    <dbReference type="NCBI Taxonomy" id="3111"/>
    <lineage>
        <taxon>Eukaryota</taxon>
        <taxon>Viridiplantae</taxon>
        <taxon>Chlorophyta</taxon>
        <taxon>core chlorophytes</taxon>
        <taxon>Trebouxiophyceae</taxon>
        <taxon>Chlorellales</taxon>
        <taxon>Chlorellaceae</taxon>
        <taxon>Prototheca</taxon>
    </lineage>
</organism>
<feature type="domain" description="BRO1" evidence="3">
    <location>
        <begin position="1"/>
        <end position="388"/>
    </location>
</feature>
<feature type="compositionally biased region" description="Basic residues" evidence="2">
    <location>
        <begin position="405"/>
        <end position="431"/>
    </location>
</feature>
<dbReference type="InterPro" id="IPR038499">
    <property type="entry name" value="BRO1_sf"/>
</dbReference>
<dbReference type="SMART" id="SM01041">
    <property type="entry name" value="BRO1"/>
    <property type="match status" value="1"/>
</dbReference>
<evidence type="ECO:0000256" key="1">
    <source>
        <dbReference type="SAM" id="Coils"/>
    </source>
</evidence>
<feature type="compositionally biased region" description="Basic residues" evidence="2">
    <location>
        <begin position="443"/>
        <end position="467"/>
    </location>
</feature>
<feature type="compositionally biased region" description="Basic residues" evidence="2">
    <location>
        <begin position="481"/>
        <end position="502"/>
    </location>
</feature>
<proteinExistence type="predicted"/>
<evidence type="ECO:0000256" key="2">
    <source>
        <dbReference type="SAM" id="MobiDB-lite"/>
    </source>
</evidence>
<dbReference type="PANTHER" id="PTHR23030:SF30">
    <property type="entry name" value="TYROSINE-PROTEIN PHOSPHATASE NON-RECEPTOR TYPE 23"/>
    <property type="match status" value="1"/>
</dbReference>
<accession>A0AAD9MM82</accession>
<evidence type="ECO:0000313" key="4">
    <source>
        <dbReference type="EMBL" id="KAK2076531.1"/>
    </source>
</evidence>
<dbReference type="GO" id="GO:0043328">
    <property type="term" value="P:protein transport to vacuole involved in ubiquitin-dependent protein catabolic process via the multivesicular body sorting pathway"/>
    <property type="evidence" value="ECO:0007669"/>
    <property type="project" value="TreeGrafter"/>
</dbReference>
<reference evidence="4" key="1">
    <citation type="submission" date="2021-01" db="EMBL/GenBank/DDBJ databases">
        <authorList>
            <person name="Eckstrom K.M.E."/>
        </authorList>
    </citation>
    <scope>NUCLEOTIDE SEQUENCE</scope>
    <source>
        <strain evidence="4">UVCC 0001</strain>
    </source>
</reference>
<feature type="coiled-coil region" evidence="1">
    <location>
        <begin position="20"/>
        <end position="54"/>
    </location>
</feature>
<evidence type="ECO:0000313" key="5">
    <source>
        <dbReference type="Proteomes" id="UP001255856"/>
    </source>
</evidence>
<keyword evidence="1" id="KW-0175">Coiled coil</keyword>
<dbReference type="InterPro" id="IPR004328">
    <property type="entry name" value="BRO1_dom"/>
</dbReference>
<feature type="compositionally biased region" description="Low complexity" evidence="2">
    <location>
        <begin position="468"/>
        <end position="480"/>
    </location>
</feature>
<dbReference type="Pfam" id="PF03097">
    <property type="entry name" value="BRO1"/>
    <property type="match status" value="1"/>
</dbReference>
<name>A0AAD9MM82_PROWI</name>
<dbReference type="PROSITE" id="PS51180">
    <property type="entry name" value="BRO1"/>
    <property type="match status" value="1"/>
</dbReference>
<feature type="coiled-coil region" evidence="1">
    <location>
        <begin position="259"/>
        <end position="293"/>
    </location>
</feature>
<dbReference type="EMBL" id="JASFZW010000009">
    <property type="protein sequence ID" value="KAK2076531.1"/>
    <property type="molecule type" value="Genomic_DNA"/>
</dbReference>
<keyword evidence="5" id="KW-1185">Reference proteome</keyword>
<dbReference type="AlphaFoldDB" id="A0AAD9MM82"/>
<sequence length="502" mass="53149">MRRLLGAWHLVQEFLRHGPRSQAAEDAADDLQELQDLRNEIVNLSGSLQSLRSTLGKYYRALELVAARFPIGRGSDDVRIPFVWADAFKPSKKKETSSLDFERAAVLFNLGAVASQQALACDRSSEPGLRESASLFQEAAGYFSSLRDGLCLRLERPPPADLSPEAADMLCHLMLAQAQECIYEKAAGDGKSAALLARLARQTSIFYDECSQLLSSAPLSSHFDRSWAAHATVKAALHGAEALAQAGAASAAADALGGVAHEIARLRVARARLAEARREARAASKELQEGVASKEAAVEARLAKADRENATIYLQRVPDGADLPAIVPAALARPAPPADLAPQDAQAGAMFASVVPDGATRSLSRYSDLLDALVRGAADRLAAASDGARAAAARVGAARGAAGARARRAGRAAGRAARRPGRDRARRRRAAPARGGRGGARAARGRGRGAGRRGGRAARGGGRRRAPARALWRALGPRAQRAAHARGARPRRRLPQQPGRRG</sequence>
<gene>
    <name evidence="4" type="ORF">QBZ16_005291</name>
</gene>
<feature type="region of interest" description="Disordered" evidence="2">
    <location>
        <begin position="398"/>
        <end position="502"/>
    </location>
</feature>
<protein>
    <recommendedName>
        <fullName evidence="3">BRO1 domain-containing protein</fullName>
    </recommendedName>
</protein>
<dbReference type="PANTHER" id="PTHR23030">
    <property type="entry name" value="PCD6 INTERACTING PROTEIN-RELATED"/>
    <property type="match status" value="1"/>
</dbReference>
<comment type="caution">
    <text evidence="4">The sequence shown here is derived from an EMBL/GenBank/DDBJ whole genome shotgun (WGS) entry which is preliminary data.</text>
</comment>
<dbReference type="Proteomes" id="UP001255856">
    <property type="component" value="Unassembled WGS sequence"/>
</dbReference>
<evidence type="ECO:0000259" key="3">
    <source>
        <dbReference type="PROSITE" id="PS51180"/>
    </source>
</evidence>